<keyword evidence="5" id="KW-0677">Repeat</keyword>
<keyword evidence="11" id="KW-1133">Transmembrane helix</keyword>
<proteinExistence type="inferred from homology"/>
<dbReference type="GO" id="GO:0005524">
    <property type="term" value="F:ATP binding"/>
    <property type="evidence" value="ECO:0007669"/>
    <property type="project" value="UniProtKB-KW"/>
</dbReference>
<evidence type="ECO:0000256" key="8">
    <source>
        <dbReference type="ARBA" id="ARBA00022833"/>
    </source>
</evidence>
<dbReference type="SMART" id="SM00109">
    <property type="entry name" value="C1"/>
    <property type="match status" value="2"/>
</dbReference>
<dbReference type="PANTHER" id="PTHR11255:SF118">
    <property type="entry name" value="DIACYLGLYCEROL KINASE EPSILON"/>
    <property type="match status" value="1"/>
</dbReference>
<dbReference type="InterPro" id="IPR017438">
    <property type="entry name" value="ATP-NAD_kinase_N"/>
</dbReference>
<dbReference type="InterPro" id="IPR037607">
    <property type="entry name" value="DGK"/>
</dbReference>
<dbReference type="InParanoid" id="A0A067QNK5"/>
<dbReference type="AlphaFoldDB" id="A0A067QNK5"/>
<dbReference type="SMART" id="SM00046">
    <property type="entry name" value="DAGKc"/>
    <property type="match status" value="1"/>
</dbReference>
<accession>A0A067QNK5</accession>
<keyword evidence="11" id="KW-0472">Membrane</keyword>
<dbReference type="InterPro" id="IPR002219">
    <property type="entry name" value="PKC_DAG/PE"/>
</dbReference>
<dbReference type="PROSITE" id="PS00479">
    <property type="entry name" value="ZF_DAG_PE_1"/>
    <property type="match status" value="1"/>
</dbReference>
<dbReference type="CDD" id="cd20853">
    <property type="entry name" value="C1_DGKepsilon_typeIII_rpt2"/>
    <property type="match status" value="1"/>
</dbReference>
<feature type="domain" description="Phorbol-ester/DAG-type" evidence="12">
    <location>
        <begin position="113"/>
        <end position="164"/>
    </location>
</feature>
<keyword evidence="4" id="KW-0479">Metal-binding</keyword>
<dbReference type="SUPFAM" id="SSF111331">
    <property type="entry name" value="NAD kinase/diacylglycerol kinase-like"/>
    <property type="match status" value="1"/>
</dbReference>
<feature type="domain" description="Phorbol-ester/DAG-type" evidence="12">
    <location>
        <begin position="50"/>
        <end position="101"/>
    </location>
</feature>
<keyword evidence="3 10" id="KW-0808">Transferase</keyword>
<dbReference type="EC" id="2.7.1.107" evidence="10"/>
<evidence type="ECO:0000259" key="12">
    <source>
        <dbReference type="PROSITE" id="PS50081"/>
    </source>
</evidence>
<dbReference type="Gene3D" id="2.60.200.40">
    <property type="match status" value="1"/>
</dbReference>
<keyword evidence="6 10" id="KW-0547">Nucleotide-binding</keyword>
<evidence type="ECO:0000256" key="2">
    <source>
        <dbReference type="ARBA" id="ARBA00009280"/>
    </source>
</evidence>
<dbReference type="GO" id="GO:0046872">
    <property type="term" value="F:metal ion binding"/>
    <property type="evidence" value="ECO:0007669"/>
    <property type="project" value="UniProtKB-KW"/>
</dbReference>
<keyword evidence="11" id="KW-0812">Transmembrane</keyword>
<protein>
    <recommendedName>
        <fullName evidence="10">Diacylglycerol kinase</fullName>
        <shortName evidence="10">DAG kinase</shortName>
        <ecNumber evidence="10">2.7.1.107</ecNumber>
    </recommendedName>
</protein>
<dbReference type="SUPFAM" id="SSF57889">
    <property type="entry name" value="Cysteine-rich domain"/>
    <property type="match status" value="1"/>
</dbReference>
<evidence type="ECO:0000256" key="9">
    <source>
        <dbReference type="ARBA" id="ARBA00022840"/>
    </source>
</evidence>
<dbReference type="OrthoDB" id="242257at2759"/>
<keyword evidence="7 10" id="KW-0418">Kinase</keyword>
<dbReference type="GO" id="GO:0016020">
    <property type="term" value="C:membrane"/>
    <property type="evidence" value="ECO:0007669"/>
    <property type="project" value="TreeGrafter"/>
</dbReference>
<evidence type="ECO:0000256" key="10">
    <source>
        <dbReference type="RuleBase" id="RU361128"/>
    </source>
</evidence>
<evidence type="ECO:0000256" key="1">
    <source>
        <dbReference type="ARBA" id="ARBA00001383"/>
    </source>
</evidence>
<dbReference type="EMBL" id="KK853134">
    <property type="protein sequence ID" value="KDR10864.1"/>
    <property type="molecule type" value="Genomic_DNA"/>
</dbReference>
<evidence type="ECO:0000256" key="3">
    <source>
        <dbReference type="ARBA" id="ARBA00022679"/>
    </source>
</evidence>
<evidence type="ECO:0000259" key="13">
    <source>
        <dbReference type="PROSITE" id="PS50146"/>
    </source>
</evidence>
<dbReference type="InterPro" id="IPR016064">
    <property type="entry name" value="NAD/diacylglycerol_kinase_sf"/>
</dbReference>
<comment type="catalytic activity">
    <reaction evidence="1 10">
        <text>a 1,2-diacyl-sn-glycerol + ATP = a 1,2-diacyl-sn-glycero-3-phosphate + ADP + H(+)</text>
        <dbReference type="Rhea" id="RHEA:10272"/>
        <dbReference type="ChEBI" id="CHEBI:15378"/>
        <dbReference type="ChEBI" id="CHEBI:17815"/>
        <dbReference type="ChEBI" id="CHEBI:30616"/>
        <dbReference type="ChEBI" id="CHEBI:58608"/>
        <dbReference type="ChEBI" id="CHEBI:456216"/>
        <dbReference type="EC" id="2.7.1.107"/>
    </reaction>
</comment>
<dbReference type="FunCoup" id="A0A067QNK5">
    <property type="interactions" value="277"/>
</dbReference>
<feature type="domain" description="DAGKc" evidence="13">
    <location>
        <begin position="203"/>
        <end position="340"/>
    </location>
</feature>
<dbReference type="InterPro" id="IPR046349">
    <property type="entry name" value="C1-like_sf"/>
</dbReference>
<dbReference type="STRING" id="136037.A0A067QNK5"/>
<dbReference type="Gene3D" id="3.40.50.10330">
    <property type="entry name" value="Probable inorganic polyphosphate/atp-NAD kinase, domain 1"/>
    <property type="match status" value="1"/>
</dbReference>
<keyword evidence="15" id="KW-1185">Reference proteome</keyword>
<evidence type="ECO:0000313" key="15">
    <source>
        <dbReference type="Proteomes" id="UP000027135"/>
    </source>
</evidence>
<dbReference type="Pfam" id="PF00609">
    <property type="entry name" value="DAGK_acc"/>
    <property type="match status" value="1"/>
</dbReference>
<dbReference type="PANTHER" id="PTHR11255">
    <property type="entry name" value="DIACYLGLYCEROL KINASE"/>
    <property type="match status" value="1"/>
</dbReference>
<comment type="similarity">
    <text evidence="2 10">Belongs to the eukaryotic diacylglycerol kinase family.</text>
</comment>
<keyword evidence="8" id="KW-0862">Zinc</keyword>
<dbReference type="Gene3D" id="3.30.60.20">
    <property type="match status" value="1"/>
</dbReference>
<dbReference type="OMA" id="MQPDCER"/>
<reference evidence="14 15" key="1">
    <citation type="journal article" date="2014" name="Nat. Commun.">
        <title>Molecular traces of alternative social organization in a termite genome.</title>
        <authorList>
            <person name="Terrapon N."/>
            <person name="Li C."/>
            <person name="Robertson H.M."/>
            <person name="Ji L."/>
            <person name="Meng X."/>
            <person name="Booth W."/>
            <person name="Chen Z."/>
            <person name="Childers C.P."/>
            <person name="Glastad K.M."/>
            <person name="Gokhale K."/>
            <person name="Gowin J."/>
            <person name="Gronenberg W."/>
            <person name="Hermansen R.A."/>
            <person name="Hu H."/>
            <person name="Hunt B.G."/>
            <person name="Huylmans A.K."/>
            <person name="Khalil S.M."/>
            <person name="Mitchell R.D."/>
            <person name="Munoz-Torres M.C."/>
            <person name="Mustard J.A."/>
            <person name="Pan H."/>
            <person name="Reese J.T."/>
            <person name="Scharf M.E."/>
            <person name="Sun F."/>
            <person name="Vogel H."/>
            <person name="Xiao J."/>
            <person name="Yang W."/>
            <person name="Yang Z."/>
            <person name="Yang Z."/>
            <person name="Zhou J."/>
            <person name="Zhu J."/>
            <person name="Brent C.S."/>
            <person name="Elsik C.G."/>
            <person name="Goodisman M.A."/>
            <person name="Liberles D.A."/>
            <person name="Roe R.M."/>
            <person name="Vargo E.L."/>
            <person name="Vilcinskas A."/>
            <person name="Wang J."/>
            <person name="Bornberg-Bauer E."/>
            <person name="Korb J."/>
            <person name="Zhang G."/>
            <person name="Liebig J."/>
        </authorList>
    </citation>
    <scope>NUCLEOTIDE SEQUENCE [LARGE SCALE GENOMIC DNA]</scope>
    <source>
        <tissue evidence="14">Whole organism</tissue>
    </source>
</reference>
<organism evidence="14 15">
    <name type="scientific">Zootermopsis nevadensis</name>
    <name type="common">Dampwood termite</name>
    <dbReference type="NCBI Taxonomy" id="136037"/>
    <lineage>
        <taxon>Eukaryota</taxon>
        <taxon>Metazoa</taxon>
        <taxon>Ecdysozoa</taxon>
        <taxon>Arthropoda</taxon>
        <taxon>Hexapoda</taxon>
        <taxon>Insecta</taxon>
        <taxon>Pterygota</taxon>
        <taxon>Neoptera</taxon>
        <taxon>Polyneoptera</taxon>
        <taxon>Dictyoptera</taxon>
        <taxon>Blattodea</taxon>
        <taxon>Blattoidea</taxon>
        <taxon>Termitoidae</taxon>
        <taxon>Termopsidae</taxon>
        <taxon>Zootermopsis</taxon>
    </lineage>
</organism>
<evidence type="ECO:0000256" key="4">
    <source>
        <dbReference type="ARBA" id="ARBA00022723"/>
    </source>
</evidence>
<dbReference type="GO" id="GO:0007200">
    <property type="term" value="P:phospholipase C-activating G protein-coupled receptor signaling pathway"/>
    <property type="evidence" value="ECO:0007669"/>
    <property type="project" value="InterPro"/>
</dbReference>
<sequence>MWPLLFFWDAGLMNVFLPTLTVILIFIFTINIIKHLTSDLHIPIRDTSKQHNWHHAKLLSKPCYCNVCEALMVTGEGAYCDCCGVCADRGCIKPADQKIKCKVISSSDKDPMKHHWVKGNLPLGACCYICVEDCGSEYGLVDWMCCWCQRTVHSQCHIHIDEVCDFGPYRNQMIPPSCVILTKKRNSIRKKLQLRAVKSPGWKNWTPIIVLANRKSGNNDGDIILSLFRRLLNPAQVVDLADHSPEAALEWCSLLGEVRTTVLVAGGDGTVGWVLNAVNKLQLKPGPAVAILPIGTGNDLSRVLGWGKEYHPDFDPVSVLEQVQNAQLVHLDRWNIEVRPYRHLGIYLPVRNMFMYNYLSVGVDAQVTLDFHRARESPFYIISSRLINKMLYLTYGTQQVMEREFRDLDQRLELYLDGVRAELPSIESIVVLNIPSWGAGVDLWNMGADIESVPTQSYSDNKLEVVALYSSFHIAQLQVGLSQPHRVGQASSVQIKLKAMTPVQVDGEPWEQHPADLNITFHNQATLLRYTEEAE</sequence>
<name>A0A067QNK5_ZOONE</name>
<dbReference type="PROSITE" id="PS50081">
    <property type="entry name" value="ZF_DAG_PE_2"/>
    <property type="match status" value="2"/>
</dbReference>
<evidence type="ECO:0000256" key="11">
    <source>
        <dbReference type="SAM" id="Phobius"/>
    </source>
</evidence>
<dbReference type="CDD" id="cd20801">
    <property type="entry name" value="C1_DGKepsilon_typeIII_rpt1"/>
    <property type="match status" value="1"/>
</dbReference>
<gene>
    <name evidence="14" type="ORF">L798_14846</name>
</gene>
<evidence type="ECO:0000256" key="7">
    <source>
        <dbReference type="ARBA" id="ARBA00022777"/>
    </source>
</evidence>
<dbReference type="Pfam" id="PF00781">
    <property type="entry name" value="DAGK_cat"/>
    <property type="match status" value="1"/>
</dbReference>
<evidence type="ECO:0000256" key="6">
    <source>
        <dbReference type="ARBA" id="ARBA00022741"/>
    </source>
</evidence>
<dbReference type="eggNOG" id="KOG1169">
    <property type="taxonomic scope" value="Eukaryota"/>
</dbReference>
<evidence type="ECO:0000313" key="14">
    <source>
        <dbReference type="EMBL" id="KDR10864.1"/>
    </source>
</evidence>
<evidence type="ECO:0000256" key="5">
    <source>
        <dbReference type="ARBA" id="ARBA00022737"/>
    </source>
</evidence>
<feature type="transmembrane region" description="Helical" evidence="11">
    <location>
        <begin position="12"/>
        <end position="33"/>
    </location>
</feature>
<dbReference type="PROSITE" id="PS50146">
    <property type="entry name" value="DAGK"/>
    <property type="match status" value="1"/>
</dbReference>
<dbReference type="Proteomes" id="UP000027135">
    <property type="component" value="Unassembled WGS sequence"/>
</dbReference>
<dbReference type="InterPro" id="IPR001206">
    <property type="entry name" value="Diacylglycerol_kinase_cat_dom"/>
</dbReference>
<dbReference type="InterPro" id="IPR000756">
    <property type="entry name" value="Diacylglycerol_kin_accessory"/>
</dbReference>
<dbReference type="GO" id="GO:0004143">
    <property type="term" value="F:ATP-dependent diacylglycerol kinase activity"/>
    <property type="evidence" value="ECO:0007669"/>
    <property type="project" value="UniProtKB-EC"/>
</dbReference>
<keyword evidence="9 10" id="KW-0067">ATP-binding</keyword>
<dbReference type="SMART" id="SM00045">
    <property type="entry name" value="DAGKa"/>
    <property type="match status" value="1"/>
</dbReference>